<gene>
    <name evidence="1" type="ORF">DPMN_024014</name>
</gene>
<reference evidence="1" key="2">
    <citation type="submission" date="2020-11" db="EMBL/GenBank/DDBJ databases">
        <authorList>
            <person name="McCartney M.A."/>
            <person name="Auch B."/>
            <person name="Kono T."/>
            <person name="Mallez S."/>
            <person name="Becker A."/>
            <person name="Gohl D.M."/>
            <person name="Silverstein K.A.T."/>
            <person name="Koren S."/>
            <person name="Bechman K.B."/>
            <person name="Herman A."/>
            <person name="Abrahante J.E."/>
            <person name="Garbe J."/>
        </authorList>
    </citation>
    <scope>NUCLEOTIDE SEQUENCE</scope>
    <source>
        <strain evidence="1">Duluth1</strain>
        <tissue evidence="1">Whole animal</tissue>
    </source>
</reference>
<dbReference type="EMBL" id="JAIWYP010000002">
    <property type="protein sequence ID" value="KAH3861086.1"/>
    <property type="molecule type" value="Genomic_DNA"/>
</dbReference>
<name>A0A9D4LQM3_DREPO</name>
<comment type="caution">
    <text evidence="1">The sequence shown here is derived from an EMBL/GenBank/DDBJ whole genome shotgun (WGS) entry which is preliminary data.</text>
</comment>
<protein>
    <submittedName>
        <fullName evidence="1">Uncharacterized protein</fullName>
    </submittedName>
</protein>
<evidence type="ECO:0000313" key="2">
    <source>
        <dbReference type="Proteomes" id="UP000828390"/>
    </source>
</evidence>
<organism evidence="1 2">
    <name type="scientific">Dreissena polymorpha</name>
    <name type="common">Zebra mussel</name>
    <name type="synonym">Mytilus polymorpha</name>
    <dbReference type="NCBI Taxonomy" id="45954"/>
    <lineage>
        <taxon>Eukaryota</taxon>
        <taxon>Metazoa</taxon>
        <taxon>Spiralia</taxon>
        <taxon>Lophotrochozoa</taxon>
        <taxon>Mollusca</taxon>
        <taxon>Bivalvia</taxon>
        <taxon>Autobranchia</taxon>
        <taxon>Heteroconchia</taxon>
        <taxon>Euheterodonta</taxon>
        <taxon>Imparidentia</taxon>
        <taxon>Neoheterodontei</taxon>
        <taxon>Myida</taxon>
        <taxon>Dreissenoidea</taxon>
        <taxon>Dreissenidae</taxon>
        <taxon>Dreissena</taxon>
    </lineage>
</organism>
<accession>A0A9D4LQM3</accession>
<evidence type="ECO:0000313" key="1">
    <source>
        <dbReference type="EMBL" id="KAH3861086.1"/>
    </source>
</evidence>
<dbReference type="AlphaFoldDB" id="A0A9D4LQM3"/>
<proteinExistence type="predicted"/>
<keyword evidence="2" id="KW-1185">Reference proteome</keyword>
<sequence>MDRKKSIPMQVVLEDGTVSDDVKIVLAKWQHDFCTLLNSDKTVIMLQMVVQ</sequence>
<dbReference type="Proteomes" id="UP000828390">
    <property type="component" value="Unassembled WGS sequence"/>
</dbReference>
<reference evidence="1" key="1">
    <citation type="journal article" date="2019" name="bioRxiv">
        <title>The Genome of the Zebra Mussel, Dreissena polymorpha: A Resource for Invasive Species Research.</title>
        <authorList>
            <person name="McCartney M.A."/>
            <person name="Auch B."/>
            <person name="Kono T."/>
            <person name="Mallez S."/>
            <person name="Zhang Y."/>
            <person name="Obille A."/>
            <person name="Becker A."/>
            <person name="Abrahante J.E."/>
            <person name="Garbe J."/>
            <person name="Badalamenti J.P."/>
            <person name="Herman A."/>
            <person name="Mangelson H."/>
            <person name="Liachko I."/>
            <person name="Sullivan S."/>
            <person name="Sone E.D."/>
            <person name="Koren S."/>
            <person name="Silverstein K.A.T."/>
            <person name="Beckman K.B."/>
            <person name="Gohl D.M."/>
        </authorList>
    </citation>
    <scope>NUCLEOTIDE SEQUENCE</scope>
    <source>
        <strain evidence="1">Duluth1</strain>
        <tissue evidence="1">Whole animal</tissue>
    </source>
</reference>